<dbReference type="Pfam" id="PF06455">
    <property type="entry name" value="NADH5_C"/>
    <property type="match status" value="1"/>
</dbReference>
<evidence type="ECO:0000259" key="19">
    <source>
        <dbReference type="Pfam" id="PF00662"/>
    </source>
</evidence>
<feature type="domain" description="NADH:quinone oxidoreductase/Mrp antiporter transmembrane" evidence="18">
    <location>
        <begin position="102"/>
        <end position="385"/>
    </location>
</feature>
<geneLocation type="mitochondrion" evidence="21"/>
<comment type="function">
    <text evidence="17">Core subunit of the mitochondrial membrane respiratory chain NADH dehydrogenase (Complex I) which catalyzes electron transfer from NADH through the respiratory chain, using ubiquinone as an electron acceptor. Essential for the catalytic activity and assembly of complex I.</text>
</comment>
<dbReference type="GO" id="GO:0015990">
    <property type="term" value="P:electron transport coupled proton transport"/>
    <property type="evidence" value="ECO:0007669"/>
    <property type="project" value="TreeGrafter"/>
</dbReference>
<evidence type="ECO:0000256" key="13">
    <source>
        <dbReference type="ARBA" id="ARBA00023075"/>
    </source>
</evidence>
<evidence type="ECO:0000256" key="2">
    <source>
        <dbReference type="ARBA" id="ARBA00004448"/>
    </source>
</evidence>
<evidence type="ECO:0000256" key="9">
    <source>
        <dbReference type="ARBA" id="ARBA00022967"/>
    </source>
</evidence>
<keyword evidence="13 17" id="KW-0830">Ubiquinone</keyword>
<dbReference type="InterPro" id="IPR003945">
    <property type="entry name" value="NU5C-like"/>
</dbReference>
<dbReference type="RefSeq" id="YP_009176813.1">
    <property type="nucleotide sequence ID" value="NC_028226.1"/>
</dbReference>
<feature type="transmembrane region" description="Helical" evidence="17">
    <location>
        <begin position="177"/>
        <end position="201"/>
    </location>
</feature>
<keyword evidence="12 17" id="KW-0520">NAD</keyword>
<comment type="similarity">
    <text evidence="17">Belongs to the complex I subunit 5 family.</text>
</comment>
<evidence type="ECO:0000259" key="18">
    <source>
        <dbReference type="Pfam" id="PF00361"/>
    </source>
</evidence>
<feature type="transmembrane region" description="Helical" evidence="17">
    <location>
        <begin position="335"/>
        <end position="357"/>
    </location>
</feature>
<evidence type="ECO:0000256" key="5">
    <source>
        <dbReference type="ARBA" id="ARBA00022448"/>
    </source>
</evidence>
<comment type="subcellular location">
    <subcellularLocation>
        <location evidence="2">Mitochondrion inner membrane</location>
        <topology evidence="2">Multi-pass membrane protein</topology>
    </subcellularLocation>
</comment>
<evidence type="ECO:0000256" key="4">
    <source>
        <dbReference type="ARBA" id="ARBA00021096"/>
    </source>
</evidence>
<evidence type="ECO:0000256" key="16">
    <source>
        <dbReference type="ARBA" id="ARBA00049551"/>
    </source>
</evidence>
<evidence type="ECO:0000256" key="14">
    <source>
        <dbReference type="ARBA" id="ARBA00023128"/>
    </source>
</evidence>
<dbReference type="GO" id="GO:0042773">
    <property type="term" value="P:ATP synthesis coupled electron transport"/>
    <property type="evidence" value="ECO:0007669"/>
    <property type="project" value="InterPro"/>
</dbReference>
<dbReference type="PANTHER" id="PTHR42829:SF2">
    <property type="entry name" value="NADH-UBIQUINONE OXIDOREDUCTASE CHAIN 5"/>
    <property type="match status" value="1"/>
</dbReference>
<evidence type="ECO:0000256" key="1">
    <source>
        <dbReference type="ARBA" id="ARBA00003257"/>
    </source>
</evidence>
<dbReference type="PANTHER" id="PTHR42829">
    <property type="entry name" value="NADH-UBIQUINONE OXIDOREDUCTASE CHAIN 5"/>
    <property type="match status" value="1"/>
</dbReference>
<evidence type="ECO:0000256" key="12">
    <source>
        <dbReference type="ARBA" id="ARBA00023027"/>
    </source>
</evidence>
<feature type="transmembrane region" description="Helical" evidence="17">
    <location>
        <begin position="416"/>
        <end position="440"/>
    </location>
</feature>
<keyword evidence="7 17" id="KW-0812">Transmembrane</keyword>
<evidence type="ECO:0000256" key="8">
    <source>
        <dbReference type="ARBA" id="ARBA00022792"/>
    </source>
</evidence>
<evidence type="ECO:0000256" key="3">
    <source>
        <dbReference type="ARBA" id="ARBA00012944"/>
    </source>
</evidence>
<feature type="transmembrane region" description="Helical" evidence="17">
    <location>
        <begin position="213"/>
        <end position="233"/>
    </location>
</feature>
<evidence type="ECO:0000256" key="15">
    <source>
        <dbReference type="ARBA" id="ARBA00023136"/>
    </source>
</evidence>
<feature type="transmembrane region" description="Helical" evidence="17">
    <location>
        <begin position="452"/>
        <end position="477"/>
    </location>
</feature>
<dbReference type="CTD" id="4540"/>
<evidence type="ECO:0000256" key="6">
    <source>
        <dbReference type="ARBA" id="ARBA00022660"/>
    </source>
</evidence>
<evidence type="ECO:0000313" key="21">
    <source>
        <dbReference type="EMBL" id="ALJ11012.1"/>
    </source>
</evidence>
<dbReference type="Pfam" id="PF00662">
    <property type="entry name" value="Proton_antipo_N"/>
    <property type="match status" value="1"/>
</dbReference>
<keyword evidence="15 17" id="KW-0472">Membrane</keyword>
<reference evidence="21" key="1">
    <citation type="journal article" date="2015" name="PLoS ONE">
        <title>The Complete Mitochondrial Genome of Delia antiqua and Its Implications in Dipteran Phylogenetics.</title>
        <authorList>
            <person name="Zhang N.X."/>
            <person name="Yu G."/>
            <person name="Li T.J."/>
            <person name="He Q.Y."/>
            <person name="Zhou Y."/>
            <person name="Si F.L."/>
            <person name="Ren S."/>
            <person name="Chen B."/>
        </authorList>
    </citation>
    <scope>NUCLEOTIDE SEQUENCE</scope>
</reference>
<dbReference type="Pfam" id="PF00361">
    <property type="entry name" value="Proton_antipo_M"/>
    <property type="match status" value="1"/>
</dbReference>
<feature type="transmembrane region" description="Helical" evidence="17">
    <location>
        <begin position="82"/>
        <end position="101"/>
    </location>
</feature>
<feature type="transmembrane region" description="Helical" evidence="17">
    <location>
        <begin position="239"/>
        <end position="261"/>
    </location>
</feature>
<keyword evidence="10" id="KW-0249">Electron transport</keyword>
<keyword evidence="9" id="KW-1278">Translocase</keyword>
<sequence length="573" mass="65268">MCMISFVNLFFFSLLFFVTSIIFIMKDYMIFIEWEVVSMNSVSIVMTLLLDWMSLIFMSFVLMIASLVIFYSNEYMEMDYKINRFIMLVLMFVFSMMLLIISPNLISILLGWDGLGLVSYCLVIYFQNVKSYNAGMLTALSNRIGDVALLLAIAWMLNYGSWNYIFYLEIMQKDIEMMIIGVLIVLAAMTKSAQIPFSSWLPAAMAAPTPVSALVHSSTLVTAGVYLLIRFNILLSDSWLGNLLLLLSGLTMFMAGLGANYEFDLKKIIALSTLSQLGLMMSILSMGFYKLAFFHLLTHALFKALLFMCAGAIIHNMNNSQDIRLMGSLSMMMPLTSSCFNVANLALCGMPFLAGFYSKDLILEVVCLSYINIFSFFLYFFSTGLTVCYSFRLVYYTMIGDSNFSSLNLLNDEGWVMLKSMMGLLILSIFGGSMLSWLIFSTPVVVVLPVTLKLLTLFVCIIGGLSGYLISDISLFFFNKALNNYNMSYFLGSMWFMPYISTYGIINYPLITSKLMLKLFDQGWSEYFGGQQLYYNLIKNSQLNQMMQNNNLKIYLLSFIFWVVILYTYMICF</sequence>
<evidence type="ECO:0000256" key="10">
    <source>
        <dbReference type="ARBA" id="ARBA00022982"/>
    </source>
</evidence>
<keyword evidence="11 17" id="KW-1133">Transmembrane helix</keyword>
<evidence type="ECO:0000256" key="7">
    <source>
        <dbReference type="ARBA" id="ARBA00022692"/>
    </source>
</evidence>
<comment type="function">
    <text evidence="1">Core subunit of the mitochondrial membrane respiratory chain NADH dehydrogenase (Complex I) that is believed to belong to the minimal assembly required for catalysis. Complex I functions in the transfer of electrons from NADH to the respiratory chain. The immediate electron acceptor for the enzyme is believed to be ubiquinone.</text>
</comment>
<proteinExistence type="inferred from homology"/>
<feature type="transmembrane region" description="Helical" evidence="17">
    <location>
        <begin position="147"/>
        <end position="165"/>
    </location>
</feature>
<keyword evidence="5 17" id="KW-0813">Transport</keyword>
<evidence type="ECO:0000256" key="11">
    <source>
        <dbReference type="ARBA" id="ARBA00022989"/>
    </source>
</evidence>
<accession>A0A0P0DHS4</accession>
<name>A0A0P0DHS4_9MUSC</name>
<feature type="domain" description="NADH dehydrogenase subunit 5 C-terminal" evidence="20">
    <location>
        <begin position="389"/>
        <end position="570"/>
    </location>
</feature>
<feature type="transmembrane region" description="Helical" evidence="17">
    <location>
        <begin position="268"/>
        <end position="286"/>
    </location>
</feature>
<keyword evidence="14 17" id="KW-0496">Mitochondrion</keyword>
<gene>
    <name evidence="21" type="primary">ND5</name>
</gene>
<evidence type="ECO:0000259" key="20">
    <source>
        <dbReference type="Pfam" id="PF06455"/>
    </source>
</evidence>
<dbReference type="InterPro" id="IPR001516">
    <property type="entry name" value="Proton_antipo_N"/>
</dbReference>
<organism evidence="21">
    <name type="scientific">Delia antiqua</name>
    <name type="common">onion fly</name>
    <dbReference type="NCBI Taxonomy" id="265456"/>
    <lineage>
        <taxon>Eukaryota</taxon>
        <taxon>Metazoa</taxon>
        <taxon>Ecdysozoa</taxon>
        <taxon>Arthropoda</taxon>
        <taxon>Hexapoda</taxon>
        <taxon>Insecta</taxon>
        <taxon>Pterygota</taxon>
        <taxon>Neoptera</taxon>
        <taxon>Endopterygota</taxon>
        <taxon>Diptera</taxon>
        <taxon>Brachycera</taxon>
        <taxon>Muscomorpha</taxon>
        <taxon>Muscoidea</taxon>
        <taxon>Anthomyiidae</taxon>
        <taxon>Anthomyiinae</taxon>
        <taxon>Delia</taxon>
    </lineage>
</organism>
<evidence type="ECO:0000256" key="17">
    <source>
        <dbReference type="RuleBase" id="RU003404"/>
    </source>
</evidence>
<feature type="transmembrane region" description="Helical" evidence="17">
    <location>
        <begin position="554"/>
        <end position="572"/>
    </location>
</feature>
<reference evidence="21" key="2">
    <citation type="submission" date="2015-06" db="EMBL/GenBank/DDBJ databases">
        <authorList>
            <person name="Hoefler B.C."/>
            <person name="Straight P.D."/>
        </authorList>
    </citation>
    <scope>NUCLEOTIDE SEQUENCE</scope>
</reference>
<comment type="catalytic activity">
    <reaction evidence="16 17">
        <text>a ubiquinone + NADH + 5 H(+)(in) = a ubiquinol + NAD(+) + 4 H(+)(out)</text>
        <dbReference type="Rhea" id="RHEA:29091"/>
        <dbReference type="Rhea" id="RHEA-COMP:9565"/>
        <dbReference type="Rhea" id="RHEA-COMP:9566"/>
        <dbReference type="ChEBI" id="CHEBI:15378"/>
        <dbReference type="ChEBI" id="CHEBI:16389"/>
        <dbReference type="ChEBI" id="CHEBI:17976"/>
        <dbReference type="ChEBI" id="CHEBI:57540"/>
        <dbReference type="ChEBI" id="CHEBI:57945"/>
        <dbReference type="EC" id="7.1.1.2"/>
    </reaction>
</comment>
<dbReference type="PRINTS" id="PR01435">
    <property type="entry name" value="NPOXDRDTASE5"/>
</dbReference>
<dbReference type="InterPro" id="IPR001750">
    <property type="entry name" value="ND/Mrp_TM"/>
</dbReference>
<keyword evidence="8" id="KW-0999">Mitochondrion inner membrane</keyword>
<feature type="transmembrane region" description="Helical" evidence="17">
    <location>
        <begin position="45"/>
        <end position="70"/>
    </location>
</feature>
<dbReference type="EMBL" id="KT026595">
    <property type="protein sequence ID" value="ALJ11012.1"/>
    <property type="molecule type" value="Genomic_DNA"/>
</dbReference>
<dbReference type="PRINTS" id="PR01434">
    <property type="entry name" value="NADHDHGNASE5"/>
</dbReference>
<dbReference type="GeneID" id="26121748"/>
<feature type="transmembrane region" description="Helical" evidence="17">
    <location>
        <begin position="292"/>
        <end position="314"/>
    </location>
</feature>
<feature type="domain" description="NADH-Ubiquinone oxidoreductase (complex I) chain 5 N-terminal" evidence="19">
    <location>
        <begin position="37"/>
        <end position="85"/>
    </location>
</feature>
<keyword evidence="6" id="KW-0679">Respiratory chain</keyword>
<dbReference type="EC" id="7.1.1.2" evidence="3 17"/>
<feature type="transmembrane region" description="Helical" evidence="17">
    <location>
        <begin position="369"/>
        <end position="395"/>
    </location>
</feature>
<protein>
    <recommendedName>
        <fullName evidence="4 17">NADH-ubiquinone oxidoreductase chain 5</fullName>
        <ecNumber evidence="3 17">7.1.1.2</ecNumber>
    </recommendedName>
</protein>
<feature type="transmembrane region" description="Helical" evidence="17">
    <location>
        <begin position="107"/>
        <end position="126"/>
    </location>
</feature>
<dbReference type="AlphaFoldDB" id="A0A0P0DHS4"/>
<feature type="transmembrane region" description="Helical" evidence="17">
    <location>
        <begin position="7"/>
        <end position="25"/>
    </location>
</feature>
<dbReference type="GO" id="GO:0003954">
    <property type="term" value="F:NADH dehydrogenase activity"/>
    <property type="evidence" value="ECO:0007669"/>
    <property type="project" value="TreeGrafter"/>
</dbReference>
<dbReference type="GO" id="GO:0005743">
    <property type="term" value="C:mitochondrial inner membrane"/>
    <property type="evidence" value="ECO:0007669"/>
    <property type="project" value="UniProtKB-SubCell"/>
</dbReference>
<feature type="transmembrane region" description="Helical" evidence="17">
    <location>
        <begin position="489"/>
        <end position="511"/>
    </location>
</feature>
<dbReference type="InterPro" id="IPR010934">
    <property type="entry name" value="NADH_DH_su5_C"/>
</dbReference>
<dbReference type="GO" id="GO:0008137">
    <property type="term" value="F:NADH dehydrogenase (ubiquinone) activity"/>
    <property type="evidence" value="ECO:0007669"/>
    <property type="project" value="UniProtKB-EC"/>
</dbReference>